<dbReference type="OrthoDB" id="3059868at2759"/>
<protein>
    <submittedName>
        <fullName evidence="2">Uncharacterized protein</fullName>
    </submittedName>
</protein>
<reference evidence="2 3" key="1">
    <citation type="submission" date="2014-04" db="EMBL/GenBank/DDBJ databases">
        <authorList>
            <consortium name="DOE Joint Genome Institute"/>
            <person name="Kuo A."/>
            <person name="Ruytinx J."/>
            <person name="Rineau F."/>
            <person name="Colpaert J."/>
            <person name="Kohler A."/>
            <person name="Nagy L.G."/>
            <person name="Floudas D."/>
            <person name="Copeland A."/>
            <person name="Barry K.W."/>
            <person name="Cichocki N."/>
            <person name="Veneault-Fourrey C."/>
            <person name="LaButti K."/>
            <person name="Lindquist E.A."/>
            <person name="Lipzen A."/>
            <person name="Lundell T."/>
            <person name="Morin E."/>
            <person name="Murat C."/>
            <person name="Sun H."/>
            <person name="Tunlid A."/>
            <person name="Henrissat B."/>
            <person name="Grigoriev I.V."/>
            <person name="Hibbett D.S."/>
            <person name="Martin F."/>
            <person name="Nordberg H.P."/>
            <person name="Cantor M.N."/>
            <person name="Hua S.X."/>
        </authorList>
    </citation>
    <scope>NUCLEOTIDE SEQUENCE [LARGE SCALE GENOMIC DNA]</scope>
    <source>
        <strain evidence="2 3">UH-Slu-Lm8-n1</strain>
    </source>
</reference>
<name>A0A0D0AAF4_9AGAM</name>
<evidence type="ECO:0000256" key="1">
    <source>
        <dbReference type="SAM" id="Phobius"/>
    </source>
</evidence>
<keyword evidence="3" id="KW-1185">Reference proteome</keyword>
<dbReference type="AlphaFoldDB" id="A0A0D0AAF4"/>
<dbReference type="EMBL" id="KN835668">
    <property type="protein sequence ID" value="KIK35059.1"/>
    <property type="molecule type" value="Genomic_DNA"/>
</dbReference>
<dbReference type="InParanoid" id="A0A0D0AAF4"/>
<sequence length="387" mass="43985">MSIHVFSLLAKFSQFQGACLCISQHFQQLCSLHTAIKDLAIDFVKCYELWNYRTLEILISITLVLLFVIPFWTTSSSRPPTKDSQRARTALQALQTVLVPSCSLWPTRYINLVKHASNHRTGSKIVIPLSMLLQDVCDGVIELRDPLYDLEDMMNEGVCAYGCSINLKVEWKWWVEWLDRMVRIWALALSGTLYSYAYMLVFGHIEDMKNYGDVDSLNFAVTSAQYIDGLIHPLAAAPPRSVDHGTIVNLNNLPLTHLATIQLPKGSRTTLEFTSLSNHISFLSTTHVLCLIPFLASRLPHRFSDVLATVNDNPRFKLSTLTNTSATHTDTLAALSTKLTYDPVARQQCVDELGIKGWRERRLMLEFEAALLRRGWLERWDVVLEVR</sequence>
<dbReference type="Proteomes" id="UP000054485">
    <property type="component" value="Unassembled WGS sequence"/>
</dbReference>
<keyword evidence="1" id="KW-0812">Transmembrane</keyword>
<gene>
    <name evidence="2" type="ORF">CY34DRAFT_17278</name>
</gene>
<keyword evidence="1" id="KW-0472">Membrane</keyword>
<proteinExistence type="predicted"/>
<feature type="transmembrane region" description="Helical" evidence="1">
    <location>
        <begin position="55"/>
        <end position="73"/>
    </location>
</feature>
<dbReference type="HOGENOM" id="CLU_051890_0_0_1"/>
<reference evidence="3" key="2">
    <citation type="submission" date="2015-01" db="EMBL/GenBank/DDBJ databases">
        <title>Evolutionary Origins and Diversification of the Mycorrhizal Mutualists.</title>
        <authorList>
            <consortium name="DOE Joint Genome Institute"/>
            <consortium name="Mycorrhizal Genomics Consortium"/>
            <person name="Kohler A."/>
            <person name="Kuo A."/>
            <person name="Nagy L.G."/>
            <person name="Floudas D."/>
            <person name="Copeland A."/>
            <person name="Barry K.W."/>
            <person name="Cichocki N."/>
            <person name="Veneault-Fourrey C."/>
            <person name="LaButti K."/>
            <person name="Lindquist E.A."/>
            <person name="Lipzen A."/>
            <person name="Lundell T."/>
            <person name="Morin E."/>
            <person name="Murat C."/>
            <person name="Riley R."/>
            <person name="Ohm R."/>
            <person name="Sun H."/>
            <person name="Tunlid A."/>
            <person name="Henrissat B."/>
            <person name="Grigoriev I.V."/>
            <person name="Hibbett D.S."/>
            <person name="Martin F."/>
        </authorList>
    </citation>
    <scope>NUCLEOTIDE SEQUENCE [LARGE SCALE GENOMIC DNA]</scope>
    <source>
        <strain evidence="3">UH-Slu-Lm8-n1</strain>
    </source>
</reference>
<evidence type="ECO:0000313" key="2">
    <source>
        <dbReference type="EMBL" id="KIK35059.1"/>
    </source>
</evidence>
<evidence type="ECO:0000313" key="3">
    <source>
        <dbReference type="Proteomes" id="UP000054485"/>
    </source>
</evidence>
<organism evidence="2 3">
    <name type="scientific">Suillus luteus UH-Slu-Lm8-n1</name>
    <dbReference type="NCBI Taxonomy" id="930992"/>
    <lineage>
        <taxon>Eukaryota</taxon>
        <taxon>Fungi</taxon>
        <taxon>Dikarya</taxon>
        <taxon>Basidiomycota</taxon>
        <taxon>Agaricomycotina</taxon>
        <taxon>Agaricomycetes</taxon>
        <taxon>Agaricomycetidae</taxon>
        <taxon>Boletales</taxon>
        <taxon>Suillineae</taxon>
        <taxon>Suillaceae</taxon>
        <taxon>Suillus</taxon>
    </lineage>
</organism>
<feature type="transmembrane region" description="Helical" evidence="1">
    <location>
        <begin position="182"/>
        <end position="201"/>
    </location>
</feature>
<keyword evidence="1" id="KW-1133">Transmembrane helix</keyword>
<accession>A0A0D0AAF4</accession>